<gene>
    <name evidence="1" type="ORF">HMPREF1091_00938</name>
</gene>
<name>N2BYJ2_9ACTN</name>
<keyword evidence="2" id="KW-1185">Reference proteome</keyword>
<evidence type="ECO:0000313" key="1">
    <source>
        <dbReference type="EMBL" id="EMZ41964.1"/>
    </source>
</evidence>
<dbReference type="EMBL" id="AGXC01000002">
    <property type="protein sequence ID" value="EMZ41964.1"/>
    <property type="molecule type" value="Genomic_DNA"/>
</dbReference>
<reference evidence="1 2" key="1">
    <citation type="submission" date="2013-03" db="EMBL/GenBank/DDBJ databases">
        <title>The Genome Sequence of Atopobium minutum 10063974.</title>
        <authorList>
            <consortium name="The Broad Institute Genome Sequencing Platform"/>
            <person name="Earl A."/>
            <person name="Ward D."/>
            <person name="Feldgarden M."/>
            <person name="Gevers D."/>
            <person name="Lambert T."/>
            <person name="Marvaud J.-C."/>
            <person name="Courvalin P."/>
            <person name="Walker B."/>
            <person name="Young S.K."/>
            <person name="Zeng Q."/>
            <person name="Gargeya S."/>
            <person name="Fitzgerald M."/>
            <person name="Haas B."/>
            <person name="Abouelleil A."/>
            <person name="Alvarado L."/>
            <person name="Arachchi H.M."/>
            <person name="Berlin A.M."/>
            <person name="Chapman S.B."/>
            <person name="Dewar J."/>
            <person name="Goldberg J."/>
            <person name="Griggs A."/>
            <person name="Gujja S."/>
            <person name="Hansen M."/>
            <person name="Howarth C."/>
            <person name="Imamovic A."/>
            <person name="Larimer J."/>
            <person name="McCowan C."/>
            <person name="Murphy C."/>
            <person name="Neiman D."/>
            <person name="Pearson M."/>
            <person name="Priest M."/>
            <person name="Roberts A."/>
            <person name="Saif S."/>
            <person name="Shea T."/>
            <person name="Sisk P."/>
            <person name="Sykes S."/>
            <person name="Wortman J."/>
            <person name="Nusbaum C."/>
            <person name="Birren B."/>
        </authorList>
    </citation>
    <scope>NUCLEOTIDE SEQUENCE [LARGE SCALE GENOMIC DNA]</scope>
    <source>
        <strain evidence="1 2">10063974</strain>
    </source>
</reference>
<dbReference type="AlphaFoldDB" id="N2BYJ2"/>
<evidence type="ECO:0000313" key="2">
    <source>
        <dbReference type="Proteomes" id="UP000012651"/>
    </source>
</evidence>
<dbReference type="PATRIC" id="fig|997872.3.peg.939"/>
<sequence length="527" mass="60318">MRSKKLNTSDVYDVNKKTGALILGKNRLEEYATKYLSKHCLEALITPMPLPVEKILQNENLTVVEAKLSPTLDVFGCCLLLDGTVEIYNPDTYTYEENFYPEGTILIDPDYGLIYGEGAKRNTLMHEALHWEKDKKYFDIKALRESGDGEEFTPILGRQSETFLTPSSAQRKDNEVKWLEWQCHRLAPRVLMPLHTFKLKAMELIEDEENDIGSCDSLIDALSEFFIASRSAVKYRLLEVGLQKQIEDYADFEDVYSTTLLSDNREFAKLSEEEALLLLLNHPQIAAWIKSEDYVFVDGYFIRNSTKYLRRDASGMLRLNAYAKKNLEKCVLLIQDVTVKDYGGLQKDLTGTSYLLSSIGTNKRIKVFDPKYQERSKIESGDEKAYHNAINEILADTDNDCQLIKLISDPTLTLCNALRSIMNQKEWTSSLFLRKTNLYQELYTKIKNNRQNNMKKETLLAICVGLSLSYLVTSTLMEKAGFALNPYQPPDSVYIRILQRYPNLSIDDFNNLLQAAGITSLKTKSRS</sequence>
<proteinExistence type="predicted"/>
<dbReference type="Proteomes" id="UP000012651">
    <property type="component" value="Unassembled WGS sequence"/>
</dbReference>
<comment type="caution">
    <text evidence="1">The sequence shown here is derived from an EMBL/GenBank/DDBJ whole genome shotgun (WGS) entry which is preliminary data.</text>
</comment>
<dbReference type="OrthoDB" id="572608at2"/>
<accession>N2BYJ2</accession>
<organism evidence="1 2">
    <name type="scientific">Atopobium minutum 10063974</name>
    <dbReference type="NCBI Taxonomy" id="997872"/>
    <lineage>
        <taxon>Bacteria</taxon>
        <taxon>Bacillati</taxon>
        <taxon>Actinomycetota</taxon>
        <taxon>Coriobacteriia</taxon>
        <taxon>Coriobacteriales</taxon>
        <taxon>Atopobiaceae</taxon>
        <taxon>Atopobium</taxon>
    </lineage>
</organism>
<dbReference type="HOGENOM" id="CLU_571908_0_0_11"/>
<evidence type="ECO:0008006" key="3">
    <source>
        <dbReference type="Google" id="ProtNLM"/>
    </source>
</evidence>
<protein>
    <recommendedName>
        <fullName evidence="3">IrrE N-terminal-like domain-containing protein</fullName>
    </recommendedName>
</protein>